<dbReference type="PANTHER" id="PTHR10791">
    <property type="entry name" value="RAG1-ACTIVATING PROTEIN 1"/>
    <property type="match status" value="1"/>
</dbReference>
<evidence type="ECO:0000313" key="16">
    <source>
        <dbReference type="Proteomes" id="UP000693981"/>
    </source>
</evidence>
<comment type="caution">
    <text evidence="15">The sequence shown here is derived from an EMBL/GenBank/DDBJ whole genome shotgun (WGS) entry which is preliminary data.</text>
</comment>
<organism evidence="15 16">
    <name type="scientific">Phytophthora boehmeriae</name>
    <dbReference type="NCBI Taxonomy" id="109152"/>
    <lineage>
        <taxon>Eukaryota</taxon>
        <taxon>Sar</taxon>
        <taxon>Stramenopiles</taxon>
        <taxon>Oomycota</taxon>
        <taxon>Peronosporomycetes</taxon>
        <taxon>Peronosporales</taxon>
        <taxon>Peronosporaceae</taxon>
        <taxon>Phytophthora</taxon>
    </lineage>
</organism>
<feature type="chain" id="PRO_5035908342" description="Sugar transporter SWEET1" evidence="14">
    <location>
        <begin position="16"/>
        <end position="259"/>
    </location>
</feature>
<dbReference type="OrthoDB" id="409725at2759"/>
<evidence type="ECO:0000256" key="12">
    <source>
        <dbReference type="ARBA" id="ARBA00023136"/>
    </source>
</evidence>
<dbReference type="FunFam" id="1.20.1280.290:FF:000004">
    <property type="entry name" value="Sugar transporter SWEET"/>
    <property type="match status" value="1"/>
</dbReference>
<feature type="transmembrane region" description="Helical" evidence="13">
    <location>
        <begin position="64"/>
        <end position="88"/>
    </location>
</feature>
<evidence type="ECO:0000256" key="1">
    <source>
        <dbReference type="ARBA" id="ARBA00004651"/>
    </source>
</evidence>
<evidence type="ECO:0000256" key="9">
    <source>
        <dbReference type="ARBA" id="ARBA00022737"/>
    </source>
</evidence>
<comment type="similarity">
    <text evidence="3">Belongs to the SWEET sugar transporter family.</text>
</comment>
<evidence type="ECO:0000256" key="3">
    <source>
        <dbReference type="ARBA" id="ARBA00007809"/>
    </source>
</evidence>
<name>A0A8T1VWH0_9STRA</name>
<feature type="transmembrane region" description="Helical" evidence="13">
    <location>
        <begin position="100"/>
        <end position="120"/>
    </location>
</feature>
<evidence type="ECO:0000313" key="15">
    <source>
        <dbReference type="EMBL" id="KAG7385276.1"/>
    </source>
</evidence>
<sequence>MGFATVLLAAATAIAEVVFKLSLIPDIYNVHRSRSIGEMAELPMITLVVNSNLWSWYAFVTENMFPLLTTQLIGEVFGIAFNIVYFRWSPPDKRKHLLKLYAYALAINCLVDIYCVLGLVDTLGMARGDLGTSLGYAGVAFTTALYVSPLGTLKRFLETKSAASISINMSIMIVVSAALWIATGVVDSDWFLVGVNSLGFLLGCVQIVLYNVYKPGRYDGSGLPDTDKVVSPKGGANDAVFVESMAYKPMLSPQEVTVV</sequence>
<evidence type="ECO:0000256" key="2">
    <source>
        <dbReference type="ARBA" id="ARBA00004653"/>
    </source>
</evidence>
<dbReference type="PANTHER" id="PTHR10791:SF30">
    <property type="entry name" value="SUGAR TRANSPORTER SWEET1"/>
    <property type="match status" value="1"/>
</dbReference>
<accession>A0A8T1VWH0</accession>
<evidence type="ECO:0000256" key="11">
    <source>
        <dbReference type="ARBA" id="ARBA00023034"/>
    </source>
</evidence>
<dbReference type="GO" id="GO:0051119">
    <property type="term" value="F:sugar transmembrane transporter activity"/>
    <property type="evidence" value="ECO:0007669"/>
    <property type="project" value="InterPro"/>
</dbReference>
<dbReference type="GO" id="GO:0005886">
    <property type="term" value="C:plasma membrane"/>
    <property type="evidence" value="ECO:0007669"/>
    <property type="project" value="UniProtKB-SubCell"/>
</dbReference>
<evidence type="ECO:0000256" key="7">
    <source>
        <dbReference type="ARBA" id="ARBA00022597"/>
    </source>
</evidence>
<dbReference type="AlphaFoldDB" id="A0A8T1VWH0"/>
<evidence type="ECO:0000256" key="4">
    <source>
        <dbReference type="ARBA" id="ARBA00021741"/>
    </source>
</evidence>
<proteinExistence type="inferred from homology"/>
<keyword evidence="7" id="KW-0762">Sugar transport</keyword>
<evidence type="ECO:0000256" key="6">
    <source>
        <dbReference type="ARBA" id="ARBA00022475"/>
    </source>
</evidence>
<keyword evidence="8 13" id="KW-0812">Transmembrane</keyword>
<dbReference type="FunFam" id="1.20.1280.290:FF:000007">
    <property type="entry name" value="Bidirectional sugar transporter SWEET7"/>
    <property type="match status" value="1"/>
</dbReference>
<keyword evidence="5" id="KW-0813">Transport</keyword>
<feature type="transmembrane region" description="Helical" evidence="13">
    <location>
        <begin position="191"/>
        <end position="213"/>
    </location>
</feature>
<gene>
    <name evidence="15" type="ORF">PHYBOEH_009092</name>
</gene>
<evidence type="ECO:0000256" key="8">
    <source>
        <dbReference type="ARBA" id="ARBA00022692"/>
    </source>
</evidence>
<evidence type="ECO:0000256" key="13">
    <source>
        <dbReference type="SAM" id="Phobius"/>
    </source>
</evidence>
<reference evidence="15" key="1">
    <citation type="submission" date="2021-02" db="EMBL/GenBank/DDBJ databases">
        <authorList>
            <person name="Palmer J.M."/>
        </authorList>
    </citation>
    <scope>NUCLEOTIDE SEQUENCE</scope>
    <source>
        <strain evidence="15">SCRP23</strain>
    </source>
</reference>
<dbReference type="GO" id="GO:0000139">
    <property type="term" value="C:Golgi membrane"/>
    <property type="evidence" value="ECO:0007669"/>
    <property type="project" value="UniProtKB-SubCell"/>
</dbReference>
<dbReference type="Proteomes" id="UP000693981">
    <property type="component" value="Unassembled WGS sequence"/>
</dbReference>
<keyword evidence="12 13" id="KW-0472">Membrane</keyword>
<evidence type="ECO:0000256" key="5">
    <source>
        <dbReference type="ARBA" id="ARBA00022448"/>
    </source>
</evidence>
<keyword evidence="16" id="KW-1185">Reference proteome</keyword>
<evidence type="ECO:0000256" key="10">
    <source>
        <dbReference type="ARBA" id="ARBA00022989"/>
    </source>
</evidence>
<dbReference type="InterPro" id="IPR047664">
    <property type="entry name" value="SWEET"/>
</dbReference>
<keyword evidence="10 13" id="KW-1133">Transmembrane helix</keyword>
<keyword evidence="6" id="KW-1003">Cell membrane</keyword>
<comment type="subcellular location">
    <subcellularLocation>
        <location evidence="1">Cell membrane</location>
        <topology evidence="1">Multi-pass membrane protein</topology>
    </subcellularLocation>
    <subcellularLocation>
        <location evidence="2">Golgi apparatus membrane</location>
        <topology evidence="2">Multi-pass membrane protein</topology>
    </subcellularLocation>
</comment>
<dbReference type="InterPro" id="IPR004316">
    <property type="entry name" value="SWEET_rpt"/>
</dbReference>
<keyword evidence="11" id="KW-0333">Golgi apparatus</keyword>
<keyword evidence="9" id="KW-0677">Repeat</keyword>
<protein>
    <recommendedName>
        <fullName evidence="4">Sugar transporter SWEET1</fullName>
    </recommendedName>
</protein>
<dbReference type="Pfam" id="PF03083">
    <property type="entry name" value="MtN3_slv"/>
    <property type="match status" value="2"/>
</dbReference>
<feature type="signal peptide" evidence="14">
    <location>
        <begin position="1"/>
        <end position="15"/>
    </location>
</feature>
<evidence type="ECO:0000256" key="14">
    <source>
        <dbReference type="SAM" id="SignalP"/>
    </source>
</evidence>
<keyword evidence="14" id="KW-0732">Signal</keyword>
<feature type="transmembrane region" description="Helical" evidence="13">
    <location>
        <begin position="132"/>
        <end position="153"/>
    </location>
</feature>
<feature type="transmembrane region" description="Helical" evidence="13">
    <location>
        <begin position="165"/>
        <end position="185"/>
    </location>
</feature>
<dbReference type="EMBL" id="JAGDFL010000556">
    <property type="protein sequence ID" value="KAG7385276.1"/>
    <property type="molecule type" value="Genomic_DNA"/>
</dbReference>